<dbReference type="GO" id="GO:0003824">
    <property type="term" value="F:catalytic activity"/>
    <property type="evidence" value="ECO:0007669"/>
    <property type="project" value="InterPro"/>
</dbReference>
<evidence type="ECO:0000313" key="3">
    <source>
        <dbReference type="Proteomes" id="UP000825729"/>
    </source>
</evidence>
<dbReference type="Pfam" id="PF00581">
    <property type="entry name" value="Rhodanese"/>
    <property type="match status" value="1"/>
</dbReference>
<sequence>MAAQTSSEPVPTIDVNTAKDLLATGQYRYLDVRFTELFNRAHVENALNVPFFLPAPEGRVKNPQFLEQVSSLCGKDDRLLVGCYSGGRSLLATVDLLNAGLKDVKNVGGGYAAWVEKGFPVQKCTE</sequence>
<evidence type="ECO:0000259" key="1">
    <source>
        <dbReference type="PROSITE" id="PS50206"/>
    </source>
</evidence>
<accession>A0AAV7E1I9</accession>
<dbReference type="SUPFAM" id="SSF52821">
    <property type="entry name" value="Rhodanese/Cell cycle control phosphatase"/>
    <property type="match status" value="1"/>
</dbReference>
<comment type="caution">
    <text evidence="2">The sequence shown here is derived from an EMBL/GenBank/DDBJ whole genome shotgun (WGS) entry which is preliminary data.</text>
</comment>
<gene>
    <name evidence="2" type="ORF">H6P81_018497</name>
</gene>
<dbReference type="EMBL" id="JAINDJ010000007">
    <property type="protein sequence ID" value="KAG9442643.1"/>
    <property type="molecule type" value="Genomic_DNA"/>
</dbReference>
<dbReference type="AlphaFoldDB" id="A0AAV7E1I9"/>
<organism evidence="2 3">
    <name type="scientific">Aristolochia fimbriata</name>
    <name type="common">White veined hardy Dutchman's pipe vine</name>
    <dbReference type="NCBI Taxonomy" id="158543"/>
    <lineage>
        <taxon>Eukaryota</taxon>
        <taxon>Viridiplantae</taxon>
        <taxon>Streptophyta</taxon>
        <taxon>Embryophyta</taxon>
        <taxon>Tracheophyta</taxon>
        <taxon>Spermatophyta</taxon>
        <taxon>Magnoliopsida</taxon>
        <taxon>Magnoliidae</taxon>
        <taxon>Piperales</taxon>
        <taxon>Aristolochiaceae</taxon>
        <taxon>Aristolochia</taxon>
    </lineage>
</organism>
<dbReference type="CDD" id="cd00158">
    <property type="entry name" value="RHOD"/>
    <property type="match status" value="1"/>
</dbReference>
<dbReference type="SMART" id="SM00450">
    <property type="entry name" value="RHOD"/>
    <property type="match status" value="1"/>
</dbReference>
<protein>
    <recommendedName>
        <fullName evidence="1">Rhodanese domain-containing protein</fullName>
    </recommendedName>
</protein>
<dbReference type="PANTHER" id="PTHR44542">
    <property type="entry name" value="THIOSULFATE SULFURTRANSFERASE 18"/>
    <property type="match status" value="1"/>
</dbReference>
<dbReference type="InterPro" id="IPR036873">
    <property type="entry name" value="Rhodanese-like_dom_sf"/>
</dbReference>
<dbReference type="InterPro" id="IPR001763">
    <property type="entry name" value="Rhodanese-like_dom"/>
</dbReference>
<dbReference type="Proteomes" id="UP000825729">
    <property type="component" value="Unassembled WGS sequence"/>
</dbReference>
<proteinExistence type="predicted"/>
<dbReference type="PANTHER" id="PTHR44542:SF14">
    <property type="entry name" value="PROTEIN HIGH ARSENIC CONTENT 1, MITOCHONDRIAL-RELATED"/>
    <property type="match status" value="1"/>
</dbReference>
<name>A0AAV7E1I9_ARIFI</name>
<keyword evidence="3" id="KW-1185">Reference proteome</keyword>
<feature type="domain" description="Rhodanese" evidence="1">
    <location>
        <begin position="23"/>
        <end position="123"/>
    </location>
</feature>
<evidence type="ECO:0000313" key="2">
    <source>
        <dbReference type="EMBL" id="KAG9442643.1"/>
    </source>
</evidence>
<dbReference type="PROSITE" id="PS50206">
    <property type="entry name" value="RHODANESE_3"/>
    <property type="match status" value="1"/>
</dbReference>
<dbReference type="Gene3D" id="3.40.250.10">
    <property type="entry name" value="Rhodanese-like domain"/>
    <property type="match status" value="1"/>
</dbReference>
<reference evidence="2 3" key="1">
    <citation type="submission" date="2021-07" db="EMBL/GenBank/DDBJ databases">
        <title>The Aristolochia fimbriata genome: insights into angiosperm evolution, floral development and chemical biosynthesis.</title>
        <authorList>
            <person name="Jiao Y."/>
        </authorList>
    </citation>
    <scope>NUCLEOTIDE SEQUENCE [LARGE SCALE GENOMIC DNA]</scope>
    <source>
        <strain evidence="2">IBCAS-2021</strain>
        <tissue evidence="2">Leaf</tissue>
    </source>
</reference>
<dbReference type="InterPro" id="IPR044684">
    <property type="entry name" value="STR17/STR18/HARC1-like"/>
</dbReference>